<keyword evidence="7" id="KW-1185">Reference proteome</keyword>
<dbReference type="PANTHER" id="PTHR43046">
    <property type="entry name" value="GDP-MANNOSE MANNOSYL HYDROLASE"/>
    <property type="match status" value="1"/>
</dbReference>
<dbReference type="PRINTS" id="PR00502">
    <property type="entry name" value="NUDIXFAMILY"/>
</dbReference>
<dbReference type="InterPro" id="IPR000086">
    <property type="entry name" value="NUDIX_hydrolase_dom"/>
</dbReference>
<feature type="domain" description="Nudix hydrolase" evidence="5">
    <location>
        <begin position="19"/>
        <end position="149"/>
    </location>
</feature>
<dbReference type="OrthoDB" id="9814308at2"/>
<dbReference type="PANTHER" id="PTHR43046:SF16">
    <property type="entry name" value="ADP-RIBOSE PYROPHOSPHATASE YJHB-RELATED"/>
    <property type="match status" value="1"/>
</dbReference>
<dbReference type="InterPro" id="IPR015797">
    <property type="entry name" value="NUDIX_hydrolase-like_dom_sf"/>
</dbReference>
<dbReference type="InterPro" id="IPR020084">
    <property type="entry name" value="NUDIX_hydrolase_CS"/>
</dbReference>
<comment type="similarity">
    <text evidence="2 4">Belongs to the Nudix hydrolase family.</text>
</comment>
<evidence type="ECO:0000313" key="6">
    <source>
        <dbReference type="EMBL" id="RQW99223.1"/>
    </source>
</evidence>
<dbReference type="EMBL" id="QGSZ01000274">
    <property type="protein sequence ID" value="RQW99223.1"/>
    <property type="molecule type" value="Genomic_DNA"/>
</dbReference>
<gene>
    <name evidence="6" type="ORF">DLJ59_25420</name>
</gene>
<dbReference type="Proteomes" id="UP000282312">
    <property type="component" value="Unassembled WGS sequence"/>
</dbReference>
<dbReference type="InterPro" id="IPR020476">
    <property type="entry name" value="Nudix_hydrolase"/>
</dbReference>
<evidence type="ECO:0000256" key="4">
    <source>
        <dbReference type="RuleBase" id="RU003476"/>
    </source>
</evidence>
<evidence type="ECO:0000256" key="3">
    <source>
        <dbReference type="ARBA" id="ARBA00022801"/>
    </source>
</evidence>
<dbReference type="PROSITE" id="PS00893">
    <property type="entry name" value="NUDIX_BOX"/>
    <property type="match status" value="1"/>
</dbReference>
<name>A0A3N9WE74_9ACTN</name>
<dbReference type="AlphaFoldDB" id="A0A3N9WE74"/>
<dbReference type="SUPFAM" id="SSF55811">
    <property type="entry name" value="Nudix"/>
    <property type="match status" value="1"/>
</dbReference>
<dbReference type="GO" id="GO:0016787">
    <property type="term" value="F:hydrolase activity"/>
    <property type="evidence" value="ECO:0007669"/>
    <property type="project" value="UniProtKB-KW"/>
</dbReference>
<evidence type="ECO:0000256" key="1">
    <source>
        <dbReference type="ARBA" id="ARBA00001946"/>
    </source>
</evidence>
<evidence type="ECO:0000256" key="2">
    <source>
        <dbReference type="ARBA" id="ARBA00005582"/>
    </source>
</evidence>
<dbReference type="Pfam" id="PF00293">
    <property type="entry name" value="NUDIX"/>
    <property type="match status" value="1"/>
</dbReference>
<evidence type="ECO:0000259" key="5">
    <source>
        <dbReference type="PROSITE" id="PS51462"/>
    </source>
</evidence>
<dbReference type="Gene3D" id="3.90.79.10">
    <property type="entry name" value="Nucleoside Triphosphate Pyrophosphohydrolase"/>
    <property type="match status" value="1"/>
</dbReference>
<protein>
    <submittedName>
        <fullName evidence="6">NUDIX hydrolase</fullName>
    </submittedName>
</protein>
<proteinExistence type="inferred from homology"/>
<comment type="cofactor">
    <cofactor evidence="1">
        <name>Mg(2+)</name>
        <dbReference type="ChEBI" id="CHEBI:18420"/>
    </cofactor>
</comment>
<evidence type="ECO:0000313" key="7">
    <source>
        <dbReference type="Proteomes" id="UP000282312"/>
    </source>
</evidence>
<reference evidence="6 7" key="1">
    <citation type="submission" date="2018-05" db="EMBL/GenBank/DDBJ databases">
        <title>Micromonospora from Atacama Desert.</title>
        <authorList>
            <person name="Carro L."/>
            <person name="Goodfellow M."/>
            <person name="Klenk H.-P."/>
        </authorList>
    </citation>
    <scope>NUCLEOTIDE SEQUENCE [LARGE SCALE GENOMIC DNA]</scope>
    <source>
        <strain evidence="6 7">LB39</strain>
    </source>
</reference>
<organism evidence="6 7">
    <name type="scientific">Micromonospora inaquosa</name>
    <dbReference type="NCBI Taxonomy" id="2203716"/>
    <lineage>
        <taxon>Bacteria</taxon>
        <taxon>Bacillati</taxon>
        <taxon>Actinomycetota</taxon>
        <taxon>Actinomycetes</taxon>
        <taxon>Micromonosporales</taxon>
        <taxon>Micromonosporaceae</taxon>
        <taxon>Micromonospora</taxon>
    </lineage>
</organism>
<accession>A0A3N9WE74</accession>
<sequence>MVSGRRDYYHDPAAPRANSLVPGGSALVVDEHGRVLLQRRADSGNWALPGGTMDIGETLGDCIVREVKEETGLDIEITGLLGVYTDPQHVIAYADGEVRQEFNITYYGRAIGGTLAVSDESTDVRFVDPAEFDRIPIHETVRLRLRHHAEHRATPYLG</sequence>
<dbReference type="PROSITE" id="PS51462">
    <property type="entry name" value="NUDIX"/>
    <property type="match status" value="1"/>
</dbReference>
<comment type="caution">
    <text evidence="6">The sequence shown here is derived from an EMBL/GenBank/DDBJ whole genome shotgun (WGS) entry which is preliminary data.</text>
</comment>
<keyword evidence="3 4" id="KW-0378">Hydrolase</keyword>